<proteinExistence type="predicted"/>
<organism evidence="1 2">
    <name type="scientific">Ramazzottius varieornatus</name>
    <name type="common">Water bear</name>
    <name type="synonym">Tardigrade</name>
    <dbReference type="NCBI Taxonomy" id="947166"/>
    <lineage>
        <taxon>Eukaryota</taxon>
        <taxon>Metazoa</taxon>
        <taxon>Ecdysozoa</taxon>
        <taxon>Tardigrada</taxon>
        <taxon>Eutardigrada</taxon>
        <taxon>Parachela</taxon>
        <taxon>Hypsibioidea</taxon>
        <taxon>Ramazzottiidae</taxon>
        <taxon>Ramazzottius</taxon>
    </lineage>
</organism>
<dbReference type="Proteomes" id="UP000186922">
    <property type="component" value="Unassembled WGS sequence"/>
</dbReference>
<protein>
    <submittedName>
        <fullName evidence="1">Uncharacterized protein</fullName>
    </submittedName>
</protein>
<reference evidence="1 2" key="1">
    <citation type="journal article" date="2016" name="Nat. Commun.">
        <title>Extremotolerant tardigrade genome and improved radiotolerance of human cultured cells by tardigrade-unique protein.</title>
        <authorList>
            <person name="Hashimoto T."/>
            <person name="Horikawa D.D."/>
            <person name="Saito Y."/>
            <person name="Kuwahara H."/>
            <person name="Kozuka-Hata H."/>
            <person name="Shin-I T."/>
            <person name="Minakuchi Y."/>
            <person name="Ohishi K."/>
            <person name="Motoyama A."/>
            <person name="Aizu T."/>
            <person name="Enomoto A."/>
            <person name="Kondo K."/>
            <person name="Tanaka S."/>
            <person name="Hara Y."/>
            <person name="Koshikawa S."/>
            <person name="Sagara H."/>
            <person name="Miura T."/>
            <person name="Yokobori S."/>
            <person name="Miyagawa K."/>
            <person name="Suzuki Y."/>
            <person name="Kubo T."/>
            <person name="Oyama M."/>
            <person name="Kohara Y."/>
            <person name="Fujiyama A."/>
            <person name="Arakawa K."/>
            <person name="Katayama T."/>
            <person name="Toyoda A."/>
            <person name="Kunieda T."/>
        </authorList>
    </citation>
    <scope>NUCLEOTIDE SEQUENCE [LARGE SCALE GENOMIC DNA]</scope>
    <source>
        <strain evidence="1 2">YOKOZUNA-1</strain>
    </source>
</reference>
<gene>
    <name evidence="1" type="primary">RvY_02382-1</name>
    <name evidence="1" type="synonym">RvY_02382.1</name>
    <name evidence="1" type="ORF">RvY_02382</name>
</gene>
<comment type="caution">
    <text evidence="1">The sequence shown here is derived from an EMBL/GenBank/DDBJ whole genome shotgun (WGS) entry which is preliminary data.</text>
</comment>
<name>A0A1D1UU26_RAMVA</name>
<evidence type="ECO:0000313" key="1">
    <source>
        <dbReference type="EMBL" id="GAU89883.1"/>
    </source>
</evidence>
<accession>A0A1D1UU26</accession>
<sequence>MGGVCSVHHGQNQVLESTMVFRKRDITGEFAIQQNIDISKIYRYGAIRYRRIFYCIIRYEFHIDIFDTISAAYFIAKIRYISIRYRYTVSLPALSTGHINKEDWRKAKTSKTCALLPRRLYTVLYKGTKTIHHPAVVPLNAQNFAANNASRLKVSKYFT</sequence>
<keyword evidence="2" id="KW-1185">Reference proteome</keyword>
<evidence type="ECO:0000313" key="2">
    <source>
        <dbReference type="Proteomes" id="UP000186922"/>
    </source>
</evidence>
<dbReference type="AlphaFoldDB" id="A0A1D1UU26"/>
<dbReference type="EMBL" id="BDGG01000001">
    <property type="protein sequence ID" value="GAU89883.1"/>
    <property type="molecule type" value="Genomic_DNA"/>
</dbReference>